<organism evidence="3 4">
    <name type="scientific">Leucocoprinus birnbaumii</name>
    <dbReference type="NCBI Taxonomy" id="56174"/>
    <lineage>
        <taxon>Eukaryota</taxon>
        <taxon>Fungi</taxon>
        <taxon>Dikarya</taxon>
        <taxon>Basidiomycota</taxon>
        <taxon>Agaricomycotina</taxon>
        <taxon>Agaricomycetes</taxon>
        <taxon>Agaricomycetidae</taxon>
        <taxon>Agaricales</taxon>
        <taxon>Agaricineae</taxon>
        <taxon>Agaricaceae</taxon>
        <taxon>Leucocoprinus</taxon>
    </lineage>
</organism>
<dbReference type="SUPFAM" id="SSF52540">
    <property type="entry name" value="P-loop containing nucleoside triphosphate hydrolases"/>
    <property type="match status" value="1"/>
</dbReference>
<dbReference type="Pfam" id="PF24883">
    <property type="entry name" value="NPHP3_N"/>
    <property type="match status" value="1"/>
</dbReference>
<name>A0AAD5VM34_9AGAR</name>
<dbReference type="InterPro" id="IPR056884">
    <property type="entry name" value="NPHP3-like_N"/>
</dbReference>
<evidence type="ECO:0000313" key="3">
    <source>
        <dbReference type="EMBL" id="KAJ3563939.1"/>
    </source>
</evidence>
<keyword evidence="1" id="KW-0677">Repeat</keyword>
<feature type="domain" description="Nephrocystin 3-like N-terminal" evidence="2">
    <location>
        <begin position="72"/>
        <end position="202"/>
    </location>
</feature>
<proteinExistence type="predicted"/>
<evidence type="ECO:0000256" key="1">
    <source>
        <dbReference type="ARBA" id="ARBA00022737"/>
    </source>
</evidence>
<dbReference type="InterPro" id="IPR027417">
    <property type="entry name" value="P-loop_NTPase"/>
</dbReference>
<comment type="caution">
    <text evidence="3">The sequence shown here is derived from an EMBL/GenBank/DDBJ whole genome shotgun (WGS) entry which is preliminary data.</text>
</comment>
<keyword evidence="4" id="KW-1185">Reference proteome</keyword>
<dbReference type="EMBL" id="JANIEX010000709">
    <property type="protein sequence ID" value="KAJ3563939.1"/>
    <property type="molecule type" value="Genomic_DNA"/>
</dbReference>
<accession>A0AAD5VM34</accession>
<dbReference type="PANTHER" id="PTHR10039:SF14">
    <property type="entry name" value="NACHT DOMAIN-CONTAINING PROTEIN"/>
    <property type="match status" value="1"/>
</dbReference>
<reference evidence="3" key="1">
    <citation type="submission" date="2022-07" db="EMBL/GenBank/DDBJ databases">
        <title>Genome Sequence of Leucocoprinus birnbaumii.</title>
        <authorList>
            <person name="Buettner E."/>
        </authorList>
    </citation>
    <scope>NUCLEOTIDE SEQUENCE</scope>
    <source>
        <strain evidence="3">VT141</strain>
    </source>
</reference>
<dbReference type="AlphaFoldDB" id="A0AAD5VM34"/>
<dbReference type="PANTHER" id="PTHR10039">
    <property type="entry name" value="AMELOGENIN"/>
    <property type="match status" value="1"/>
</dbReference>
<dbReference type="Proteomes" id="UP001213000">
    <property type="component" value="Unassembled WGS sequence"/>
</dbReference>
<protein>
    <recommendedName>
        <fullName evidence="2">Nephrocystin 3-like N-terminal domain-containing protein</fullName>
    </recommendedName>
</protein>
<dbReference type="Gene3D" id="3.40.50.300">
    <property type="entry name" value="P-loop containing nucleotide triphosphate hydrolases"/>
    <property type="match status" value="1"/>
</dbReference>
<gene>
    <name evidence="3" type="ORF">NP233_g8620</name>
</gene>
<evidence type="ECO:0000313" key="4">
    <source>
        <dbReference type="Proteomes" id="UP001213000"/>
    </source>
</evidence>
<evidence type="ECO:0000259" key="2">
    <source>
        <dbReference type="Pfam" id="PF24883"/>
    </source>
</evidence>
<sequence>MSLIGTAHNFVIESSTLIHNSHVNGARTGIERLEEFTLKQALRDSADREIPCCFEGTRTAHREQIMSWGKGQWKSKKARVMWMDGPAGVGKSAIAQTWADEMGKLLSAAFFFSRVNGWNQAIKLFPTVAFQLATKYDSYRTALDKAITRNPLILEKSPDAQFQALIVQPTLESSLEDRDAMADTMIIIDGFDECGAFSGAFDSFQTQLAIIDVVITSAANNTSPFLWGVFSRPETHIVSALQNKPASNITWRLTLPLKAPNADEDIEAYLRGAFETIRRKYPSISSSWPPDRSLMQLVERADGLFIYATSAIRYIEQNTGGSRLGPEERLQVLLRPDEEGRRAKLSKLDRLYLLIMDQIPKETLPSTLIILYAYDYLSVVRSGSSRKIWLTIPVISSVLGLSQPAFHDAITPLRSVLQEYTQQGMSHPSLQFFHSSFTEFLANPARSQANYHIQTNEICTLFYSACVDILCQPPPVVSKRHPRYKDYESQEQKEIVVRQAAFTILFSIPSWVEYFRLSEHPDILAKMTQIDWNLHARAYEASALLQIYTYSTISKQIPWNWRPRIIRPKKGFHQLIYKVLGPSIGDKLVLKRTDKFVLGCGDKKALIDGSDLEPYHHKFE</sequence>